<dbReference type="EMBL" id="GBXM01078557">
    <property type="protein sequence ID" value="JAH30020.1"/>
    <property type="molecule type" value="Transcribed_RNA"/>
</dbReference>
<protein>
    <submittedName>
        <fullName evidence="1">Uncharacterized protein</fullName>
    </submittedName>
</protein>
<dbReference type="AlphaFoldDB" id="A0A0E9RNL8"/>
<name>A0A0E9RNL8_ANGAN</name>
<evidence type="ECO:0000313" key="1">
    <source>
        <dbReference type="EMBL" id="JAH30020.1"/>
    </source>
</evidence>
<proteinExistence type="predicted"/>
<sequence>MGKMHWKSDERTRGSRMATYFRVLELQTVTHLLGLKLKSTGW</sequence>
<reference evidence="1" key="2">
    <citation type="journal article" date="2015" name="Fish Shellfish Immunol.">
        <title>Early steps in the European eel (Anguilla anguilla)-Vibrio vulnificus interaction in the gills: Role of the RtxA13 toxin.</title>
        <authorList>
            <person name="Callol A."/>
            <person name="Pajuelo D."/>
            <person name="Ebbesson L."/>
            <person name="Teles M."/>
            <person name="MacKenzie S."/>
            <person name="Amaro C."/>
        </authorList>
    </citation>
    <scope>NUCLEOTIDE SEQUENCE</scope>
</reference>
<organism evidence="1">
    <name type="scientific">Anguilla anguilla</name>
    <name type="common">European freshwater eel</name>
    <name type="synonym">Muraena anguilla</name>
    <dbReference type="NCBI Taxonomy" id="7936"/>
    <lineage>
        <taxon>Eukaryota</taxon>
        <taxon>Metazoa</taxon>
        <taxon>Chordata</taxon>
        <taxon>Craniata</taxon>
        <taxon>Vertebrata</taxon>
        <taxon>Euteleostomi</taxon>
        <taxon>Actinopterygii</taxon>
        <taxon>Neopterygii</taxon>
        <taxon>Teleostei</taxon>
        <taxon>Anguilliformes</taxon>
        <taxon>Anguillidae</taxon>
        <taxon>Anguilla</taxon>
    </lineage>
</organism>
<accession>A0A0E9RNL8</accession>
<reference evidence="1" key="1">
    <citation type="submission" date="2014-11" db="EMBL/GenBank/DDBJ databases">
        <authorList>
            <person name="Amaro Gonzalez C."/>
        </authorList>
    </citation>
    <scope>NUCLEOTIDE SEQUENCE</scope>
</reference>